<keyword evidence="2" id="KW-0547">Nucleotide-binding</keyword>
<dbReference type="RefSeq" id="WP_099136914.1">
    <property type="nucleotide sequence ID" value="NZ_CAWNNJ010000088.1"/>
</dbReference>
<evidence type="ECO:0000313" key="5">
    <source>
        <dbReference type="EMBL" id="PHM25092.1"/>
    </source>
</evidence>
<feature type="domain" description="Bacterial type II secretion system protein E" evidence="4">
    <location>
        <begin position="81"/>
        <end position="263"/>
    </location>
</feature>
<dbReference type="Gene3D" id="3.40.50.300">
    <property type="entry name" value="P-loop containing nucleotide triphosphate hydrolases"/>
    <property type="match status" value="1"/>
</dbReference>
<dbReference type="InterPro" id="IPR027417">
    <property type="entry name" value="P-loop_NTPase"/>
</dbReference>
<accession>A0A2D0ITG8</accession>
<evidence type="ECO:0000313" key="6">
    <source>
        <dbReference type="Proteomes" id="UP000225833"/>
    </source>
</evidence>
<keyword evidence="3" id="KW-0067">ATP-binding</keyword>
<evidence type="ECO:0000256" key="3">
    <source>
        <dbReference type="ARBA" id="ARBA00022840"/>
    </source>
</evidence>
<gene>
    <name evidence="5" type="ORF">Xbud_03168</name>
</gene>
<dbReference type="PANTHER" id="PTHR30258:SF3">
    <property type="entry name" value="SLL1921 PROTEIN"/>
    <property type="match status" value="1"/>
</dbReference>
<protein>
    <submittedName>
        <fullName evidence="5">Type IV secretion system protein</fullName>
    </submittedName>
</protein>
<dbReference type="GO" id="GO:0005524">
    <property type="term" value="F:ATP binding"/>
    <property type="evidence" value="ECO:0007669"/>
    <property type="project" value="UniProtKB-KW"/>
</dbReference>
<proteinExistence type="inferred from homology"/>
<name>A0A2D0ITG8_XENBU</name>
<evidence type="ECO:0000256" key="1">
    <source>
        <dbReference type="ARBA" id="ARBA00006611"/>
    </source>
</evidence>
<dbReference type="EMBL" id="NIBS01000021">
    <property type="protein sequence ID" value="PHM25092.1"/>
    <property type="molecule type" value="Genomic_DNA"/>
</dbReference>
<dbReference type="SUPFAM" id="SSF52540">
    <property type="entry name" value="P-loop containing nucleoside triphosphate hydrolases"/>
    <property type="match status" value="1"/>
</dbReference>
<dbReference type="AlphaFoldDB" id="A0A2D0ITG8"/>
<dbReference type="GO" id="GO:0016887">
    <property type="term" value="F:ATP hydrolysis activity"/>
    <property type="evidence" value="ECO:0007669"/>
    <property type="project" value="TreeGrafter"/>
</dbReference>
<dbReference type="InterPro" id="IPR001482">
    <property type="entry name" value="T2SS/T4SS_dom"/>
</dbReference>
<dbReference type="GO" id="GO:0005886">
    <property type="term" value="C:plasma membrane"/>
    <property type="evidence" value="ECO:0007669"/>
    <property type="project" value="TreeGrafter"/>
</dbReference>
<dbReference type="Pfam" id="PF00437">
    <property type="entry name" value="T2SSE"/>
    <property type="match status" value="1"/>
</dbReference>
<sequence length="312" mass="34640">MNTLRELSFIDLYIGEGFAEVKGLQGVAAFLTDLPDVYREDAGSLKNKCYEIYLSTHKTEFSLQYDTRLYRITVICNLFDGVSFVIRQTPASHVQFSDIPFTTHLRRSVVRSSATGLCLIAGEMGCGKTTTAASVLRHRIETTASFGVSIEDPIETLLNGRHGEGRCMQLEVGQDETYSSATKKAWRTGASCLLLGEIRDGQTAHEVLKASLTMFVVSTLHASSVFEAIERYVMFCEEVNPKARQHIANTLYIIAHQKMTPILREGVVIGRNIDINAYNLVNCTQNQAIKSKITQGSYQALADEFNAIAYTL</sequence>
<evidence type="ECO:0000256" key="2">
    <source>
        <dbReference type="ARBA" id="ARBA00022741"/>
    </source>
</evidence>
<dbReference type="Proteomes" id="UP000225833">
    <property type="component" value="Unassembled WGS sequence"/>
</dbReference>
<reference evidence="5 6" key="1">
    <citation type="journal article" date="2017" name="Nat. Microbiol.">
        <title>Natural product diversity associated with the nematode symbionts Photorhabdus and Xenorhabdus.</title>
        <authorList>
            <person name="Tobias N.J."/>
            <person name="Wolff H."/>
            <person name="Djahanschiri B."/>
            <person name="Grundmann F."/>
            <person name="Kronenwerth M."/>
            <person name="Shi Y.M."/>
            <person name="Simonyi S."/>
            <person name="Grun P."/>
            <person name="Shapiro-Ilan D."/>
            <person name="Pidot S.J."/>
            <person name="Stinear T.P."/>
            <person name="Ebersberger I."/>
            <person name="Bode H.B."/>
        </authorList>
    </citation>
    <scope>NUCLEOTIDE SEQUENCE [LARGE SCALE GENOMIC DNA]</scope>
    <source>
        <strain evidence="5 6">DSM 16342</strain>
    </source>
</reference>
<dbReference type="PANTHER" id="PTHR30258">
    <property type="entry name" value="TYPE II SECRETION SYSTEM PROTEIN GSPE-RELATED"/>
    <property type="match status" value="1"/>
</dbReference>
<dbReference type="OrthoDB" id="5442742at2"/>
<organism evidence="5 6">
    <name type="scientific">Xenorhabdus budapestensis</name>
    <dbReference type="NCBI Taxonomy" id="290110"/>
    <lineage>
        <taxon>Bacteria</taxon>
        <taxon>Pseudomonadati</taxon>
        <taxon>Pseudomonadota</taxon>
        <taxon>Gammaproteobacteria</taxon>
        <taxon>Enterobacterales</taxon>
        <taxon>Morganellaceae</taxon>
        <taxon>Xenorhabdus</taxon>
    </lineage>
</organism>
<evidence type="ECO:0000259" key="4">
    <source>
        <dbReference type="Pfam" id="PF00437"/>
    </source>
</evidence>
<comment type="caution">
    <text evidence="5">The sequence shown here is derived from an EMBL/GenBank/DDBJ whole genome shotgun (WGS) entry which is preliminary data.</text>
</comment>
<comment type="similarity">
    <text evidence="1">Belongs to the GSP E family.</text>
</comment>